<dbReference type="InterPro" id="IPR011519">
    <property type="entry name" value="UnbV_ASPIC"/>
</dbReference>
<sequence>MVSLIQIRKFRFNPLASLLIFLILVLVVAGCVSKTKEPAKIGNGNPKDLALQYLSQNQLDEAEAAFQQAIKQDPHDTSSYVGLTRLYLLRQNYDDAESLAKKGLELSPGNEDLKLLLAKIYTLKNEMDKASTLLKELIEKNGRDVMAYYMLAELDSGNLPSQKIYLLKVQQLAPANIVPLIVLSELFAQTGNTDSSLYYLQSVKKIAPAFSGAADIAYKKSLAALQSNQPQQAIALLKQFHELMKISPEYGTGLDEIEIPKMVAGYFDFDTNIKVSAFDSSSNNQSVANNSFKAPLSFKLIEGIPGSGVKANFDITNSVMAVADYDVQANMYVYSSYVANGSNTSTPFLSVNQSGTFKECTVTGGIEHKGKDMDATFADFDNDGYQDLFIATTNGILVFKNRGDGSFEKITENIGLNNSNNVTTLLFGDFDQDGDLDLLTGTKSGKMFFRNNGDGTFTENAAAMNLSQDKNPVTHLDFGDWDNDGDIDIFALEENGTIHLINNNRHSNFSDVSANAGLSNPAYKGTAMGIGDYNNDGALDILIAGGEHGKCFLLKSESGQFVADEAASSQLSNYLQGVKIYDISFVDYDNDGHQDIAIAGVNSNTNQQGVKLFHNDEVKGFSDASSLLPPQLLQANKLALADFNFDGDRDIFFSATTGIELARNDGGNFNNFVQVQLTGLSFGSSKNNRTGVGAQVELKAGDLYQVKTVKGPLVEFGVGSRTKLDALRIIWPNGVPQTIVDPTRKQRALEQAQLKGSCPYLFTWDGKQFVFLKDMLWRSALGMPVAINGKDTTYAYKEPSKEWLLIPGEKLKPRNGLYTLKVSEELWEAVYFDKASLVAIDHPDSIDTYVDEKFVAPPYPGKKIYQVANAQLPVSAVDEKGNNVLPKLEKYDFNYVSNFSLTKFQGVAEEHDLILDLGKNVDQNNLMLYMRGWIFPPDASINTALTQTDTYKIQSPSLQVMNKEGKWQTVIKDIGYPMGRDKMVIVDLRNKFLTPDDRRIRIRTTMQIYWDQIFFSTGKTNAPVKSTELKMVNAILDFRGYSESYRKGGPFGPEWVDYYNTSKGQKWRDLTGYYTRYGNVLPLLQEADDEYIICNGGDEVTMDFDAGKLPPLPKGWKRDFLIYSEGWVKDGDLNTAHGQTVAPLPFHAMPSYPYGKNAAYPNDKRHREYQQKYNTREVTTDDFKNAIRLGAYQNRE</sequence>
<reference evidence="4 5" key="1">
    <citation type="submission" date="2018-11" db="EMBL/GenBank/DDBJ databases">
        <title>Draft genome sequence of Ferruginibacter sp. BO-59.</title>
        <authorList>
            <person name="Im W.T."/>
        </authorList>
    </citation>
    <scope>NUCLEOTIDE SEQUENCE [LARGE SCALE GENOMIC DNA]</scope>
    <source>
        <strain evidence="4 5">BO-59</strain>
    </source>
</reference>
<organism evidence="4 5">
    <name type="scientific">Hanamia caeni</name>
    <dbReference type="NCBI Taxonomy" id="2294116"/>
    <lineage>
        <taxon>Bacteria</taxon>
        <taxon>Pseudomonadati</taxon>
        <taxon>Bacteroidota</taxon>
        <taxon>Chitinophagia</taxon>
        <taxon>Chitinophagales</taxon>
        <taxon>Chitinophagaceae</taxon>
        <taxon>Hanamia</taxon>
    </lineage>
</organism>
<keyword evidence="2" id="KW-0802">TPR repeat</keyword>
<dbReference type="Pfam" id="PF13517">
    <property type="entry name" value="FG-GAP_3"/>
    <property type="match status" value="3"/>
</dbReference>
<dbReference type="InterPro" id="IPR013517">
    <property type="entry name" value="FG-GAP"/>
</dbReference>
<dbReference type="OrthoDB" id="9816120at2"/>
<dbReference type="InterPro" id="IPR028994">
    <property type="entry name" value="Integrin_alpha_N"/>
</dbReference>
<dbReference type="PROSITE" id="PS50005">
    <property type="entry name" value="TPR"/>
    <property type="match status" value="2"/>
</dbReference>
<evidence type="ECO:0000256" key="2">
    <source>
        <dbReference type="PROSITE-ProRule" id="PRU00339"/>
    </source>
</evidence>
<feature type="repeat" description="TPR" evidence="2">
    <location>
        <begin position="77"/>
        <end position="110"/>
    </location>
</feature>
<dbReference type="PANTHER" id="PTHR44103:SF1">
    <property type="entry name" value="PROPROTEIN CONVERTASE P"/>
    <property type="match status" value="1"/>
</dbReference>
<dbReference type="Pfam" id="PF14559">
    <property type="entry name" value="TPR_19"/>
    <property type="match status" value="1"/>
</dbReference>
<gene>
    <name evidence="4" type="ORF">EFY79_17740</name>
</gene>
<dbReference type="Gene3D" id="1.25.40.10">
    <property type="entry name" value="Tetratricopeptide repeat domain"/>
    <property type="match status" value="1"/>
</dbReference>
<proteinExistence type="predicted"/>
<comment type="caution">
    <text evidence="4">The sequence shown here is derived from an EMBL/GenBank/DDBJ whole genome shotgun (WGS) entry which is preliminary data.</text>
</comment>
<dbReference type="RefSeq" id="WP_123122087.1">
    <property type="nucleotide sequence ID" value="NZ_RJJR01000016.1"/>
</dbReference>
<dbReference type="Gene3D" id="2.130.10.130">
    <property type="entry name" value="Integrin alpha, N-terminal"/>
    <property type="match status" value="1"/>
</dbReference>
<dbReference type="Proteomes" id="UP000267223">
    <property type="component" value="Unassembled WGS sequence"/>
</dbReference>
<keyword evidence="5" id="KW-1185">Reference proteome</keyword>
<accession>A0A3M9N7Q1</accession>
<name>A0A3M9N7Q1_9BACT</name>
<evidence type="ECO:0000313" key="5">
    <source>
        <dbReference type="Proteomes" id="UP000267223"/>
    </source>
</evidence>
<protein>
    <recommendedName>
        <fullName evidence="3">ASPIC/UnbV domain-containing protein</fullName>
    </recommendedName>
</protein>
<dbReference type="InterPro" id="IPR019734">
    <property type="entry name" value="TPR_rpt"/>
</dbReference>
<evidence type="ECO:0000259" key="3">
    <source>
        <dbReference type="Pfam" id="PF07593"/>
    </source>
</evidence>
<dbReference type="SUPFAM" id="SSF69318">
    <property type="entry name" value="Integrin alpha N-terminal domain"/>
    <property type="match status" value="1"/>
</dbReference>
<dbReference type="InterPro" id="IPR011990">
    <property type="entry name" value="TPR-like_helical_dom_sf"/>
</dbReference>
<dbReference type="Pfam" id="PF07593">
    <property type="entry name" value="UnbV_ASPIC"/>
    <property type="match status" value="1"/>
</dbReference>
<dbReference type="SUPFAM" id="SSF48452">
    <property type="entry name" value="TPR-like"/>
    <property type="match status" value="1"/>
</dbReference>
<dbReference type="AlphaFoldDB" id="A0A3M9N7Q1"/>
<keyword evidence="1" id="KW-0732">Signal</keyword>
<feature type="domain" description="ASPIC/UnbV" evidence="3">
    <location>
        <begin position="691"/>
        <end position="747"/>
    </location>
</feature>
<dbReference type="SMART" id="SM00028">
    <property type="entry name" value="TPR"/>
    <property type="match status" value="3"/>
</dbReference>
<dbReference type="EMBL" id="RJJR01000016">
    <property type="protein sequence ID" value="RNI33830.1"/>
    <property type="molecule type" value="Genomic_DNA"/>
</dbReference>
<evidence type="ECO:0000256" key="1">
    <source>
        <dbReference type="ARBA" id="ARBA00022729"/>
    </source>
</evidence>
<feature type="repeat" description="TPR" evidence="2">
    <location>
        <begin position="43"/>
        <end position="76"/>
    </location>
</feature>
<evidence type="ECO:0000313" key="4">
    <source>
        <dbReference type="EMBL" id="RNI33830.1"/>
    </source>
</evidence>
<dbReference type="PANTHER" id="PTHR44103">
    <property type="entry name" value="PROPROTEIN CONVERTASE P"/>
    <property type="match status" value="1"/>
</dbReference>